<feature type="transmembrane region" description="Helical" evidence="9">
    <location>
        <begin position="86"/>
        <end position="102"/>
    </location>
</feature>
<evidence type="ECO:0000256" key="6">
    <source>
        <dbReference type="ARBA" id="ARBA00022777"/>
    </source>
</evidence>
<evidence type="ECO:0000256" key="2">
    <source>
        <dbReference type="ARBA" id="ARBA00012438"/>
    </source>
</evidence>
<gene>
    <name evidence="12" type="ORF">BC739_002335</name>
</gene>
<evidence type="ECO:0000256" key="7">
    <source>
        <dbReference type="ARBA" id="ARBA00022840"/>
    </source>
</evidence>
<sequence>MTARDVGLWLVLSLPELLLLVMGQNGWWPAMAILGTGIAVGLSRSVPGIALAVVTASACAPLASGPVTPAIIVLAYLAGRRAPRDWPALVCAGVIMIISSALHEQRFVVTTLVTVPLSLLAPWLIGRYRWMQDELTMGGWQRAEQLEQEQQLRTDQARLRERSRIAEDMHDSLGHELSLIALRAGALELAADLDERHRKAAAELRASAAAATDRLREVIGVLRQDTPAPVVPVHESLASLVERARASGMSVRLRVEGKVTELEPMPDLAVHRVVQEALTNAAKHAPGAEVEVVVQHLPEEVVVTVLNGAPARPPEQGPAGRYGVVGLQERVRLIGGSLRAGPEGSGFRLVARVPRQVSDAVPVEPTSSAQHLRMARRRVRQGLLAAVVTPTLLVLLLVIGGLIVAFVGGR</sequence>
<dbReference type="PANTHER" id="PTHR24421:SF10">
    <property type="entry name" value="NITRATE_NITRITE SENSOR PROTEIN NARQ"/>
    <property type="match status" value="1"/>
</dbReference>
<dbReference type="InterPro" id="IPR011712">
    <property type="entry name" value="Sig_transdc_His_kin_sub3_dim/P"/>
</dbReference>
<keyword evidence="6 12" id="KW-0418">Kinase</keyword>
<keyword evidence="4" id="KW-0808">Transferase</keyword>
<dbReference type="EMBL" id="JACJID010000002">
    <property type="protein sequence ID" value="MBA8925136.1"/>
    <property type="molecule type" value="Genomic_DNA"/>
</dbReference>
<keyword evidence="9" id="KW-1133">Transmembrane helix</keyword>
<dbReference type="Pfam" id="PF02518">
    <property type="entry name" value="HATPase_c"/>
    <property type="match status" value="1"/>
</dbReference>
<name>A0ABR6BE39_9PSEU</name>
<dbReference type="EC" id="2.7.13.3" evidence="2"/>
<feature type="domain" description="Histidine kinase/HSP90-like ATPase" evidence="10">
    <location>
        <begin position="269"/>
        <end position="354"/>
    </location>
</feature>
<dbReference type="GO" id="GO:0016301">
    <property type="term" value="F:kinase activity"/>
    <property type="evidence" value="ECO:0007669"/>
    <property type="project" value="UniProtKB-KW"/>
</dbReference>
<dbReference type="SUPFAM" id="SSF55874">
    <property type="entry name" value="ATPase domain of HSP90 chaperone/DNA topoisomerase II/histidine kinase"/>
    <property type="match status" value="1"/>
</dbReference>
<evidence type="ECO:0000256" key="5">
    <source>
        <dbReference type="ARBA" id="ARBA00022741"/>
    </source>
</evidence>
<evidence type="ECO:0000256" key="4">
    <source>
        <dbReference type="ARBA" id="ARBA00022679"/>
    </source>
</evidence>
<evidence type="ECO:0000256" key="9">
    <source>
        <dbReference type="SAM" id="Phobius"/>
    </source>
</evidence>
<dbReference type="Pfam" id="PF07730">
    <property type="entry name" value="HisKA_3"/>
    <property type="match status" value="1"/>
</dbReference>
<evidence type="ECO:0000256" key="1">
    <source>
        <dbReference type="ARBA" id="ARBA00000085"/>
    </source>
</evidence>
<accession>A0ABR6BE39</accession>
<evidence type="ECO:0000259" key="10">
    <source>
        <dbReference type="Pfam" id="PF02518"/>
    </source>
</evidence>
<dbReference type="RefSeq" id="WP_182837234.1">
    <property type="nucleotide sequence ID" value="NZ_BAAABQ010000006.1"/>
</dbReference>
<dbReference type="InterPro" id="IPR050482">
    <property type="entry name" value="Sensor_HK_TwoCompSys"/>
</dbReference>
<comment type="caution">
    <text evidence="12">The sequence shown here is derived from an EMBL/GenBank/DDBJ whole genome shotgun (WGS) entry which is preliminary data.</text>
</comment>
<evidence type="ECO:0000313" key="12">
    <source>
        <dbReference type="EMBL" id="MBA8925136.1"/>
    </source>
</evidence>
<organism evidence="12 13">
    <name type="scientific">Kutzneria viridogrisea</name>
    <dbReference type="NCBI Taxonomy" id="47990"/>
    <lineage>
        <taxon>Bacteria</taxon>
        <taxon>Bacillati</taxon>
        <taxon>Actinomycetota</taxon>
        <taxon>Actinomycetes</taxon>
        <taxon>Pseudonocardiales</taxon>
        <taxon>Pseudonocardiaceae</taxon>
        <taxon>Kutzneria</taxon>
    </lineage>
</organism>
<protein>
    <recommendedName>
        <fullName evidence="2">histidine kinase</fullName>
        <ecNumber evidence="2">2.7.13.3</ecNumber>
    </recommendedName>
</protein>
<dbReference type="Gene3D" id="1.20.5.1930">
    <property type="match status" value="1"/>
</dbReference>
<dbReference type="InterPro" id="IPR003594">
    <property type="entry name" value="HATPase_dom"/>
</dbReference>
<feature type="transmembrane region" description="Helical" evidence="9">
    <location>
        <begin position="48"/>
        <end position="79"/>
    </location>
</feature>
<keyword evidence="5" id="KW-0547">Nucleotide-binding</keyword>
<keyword evidence="13" id="KW-1185">Reference proteome</keyword>
<keyword evidence="9" id="KW-0472">Membrane</keyword>
<evidence type="ECO:0000256" key="8">
    <source>
        <dbReference type="ARBA" id="ARBA00023012"/>
    </source>
</evidence>
<keyword evidence="7" id="KW-0067">ATP-binding</keyword>
<evidence type="ECO:0000313" key="13">
    <source>
        <dbReference type="Proteomes" id="UP000517916"/>
    </source>
</evidence>
<dbReference type="Proteomes" id="UP000517916">
    <property type="component" value="Unassembled WGS sequence"/>
</dbReference>
<keyword evidence="3" id="KW-0597">Phosphoprotein</keyword>
<keyword evidence="9" id="KW-0812">Transmembrane</keyword>
<dbReference type="InterPro" id="IPR036890">
    <property type="entry name" value="HATPase_C_sf"/>
</dbReference>
<dbReference type="CDD" id="cd16917">
    <property type="entry name" value="HATPase_UhpB-NarQ-NarX-like"/>
    <property type="match status" value="1"/>
</dbReference>
<proteinExistence type="predicted"/>
<feature type="transmembrane region" description="Helical" evidence="9">
    <location>
        <begin position="108"/>
        <end position="125"/>
    </location>
</feature>
<dbReference type="Gene3D" id="3.30.565.10">
    <property type="entry name" value="Histidine kinase-like ATPase, C-terminal domain"/>
    <property type="match status" value="1"/>
</dbReference>
<keyword evidence="8" id="KW-0902">Two-component regulatory system</keyword>
<comment type="catalytic activity">
    <reaction evidence="1">
        <text>ATP + protein L-histidine = ADP + protein N-phospho-L-histidine.</text>
        <dbReference type="EC" id="2.7.13.3"/>
    </reaction>
</comment>
<feature type="transmembrane region" description="Helical" evidence="9">
    <location>
        <begin position="383"/>
        <end position="407"/>
    </location>
</feature>
<evidence type="ECO:0000259" key="11">
    <source>
        <dbReference type="Pfam" id="PF07730"/>
    </source>
</evidence>
<dbReference type="PANTHER" id="PTHR24421">
    <property type="entry name" value="NITRATE/NITRITE SENSOR PROTEIN NARX-RELATED"/>
    <property type="match status" value="1"/>
</dbReference>
<reference evidence="12 13" key="1">
    <citation type="submission" date="2020-08" db="EMBL/GenBank/DDBJ databases">
        <title>Genomic Encyclopedia of Archaeal and Bacterial Type Strains, Phase II (KMG-II): from individual species to whole genera.</title>
        <authorList>
            <person name="Goeker M."/>
        </authorList>
    </citation>
    <scope>NUCLEOTIDE SEQUENCE [LARGE SCALE GENOMIC DNA]</scope>
    <source>
        <strain evidence="12 13">DSM 43850</strain>
    </source>
</reference>
<evidence type="ECO:0000256" key="3">
    <source>
        <dbReference type="ARBA" id="ARBA00022553"/>
    </source>
</evidence>
<feature type="domain" description="Signal transduction histidine kinase subgroup 3 dimerisation and phosphoacceptor" evidence="11">
    <location>
        <begin position="161"/>
        <end position="225"/>
    </location>
</feature>